<feature type="region of interest" description="Disordered" evidence="10">
    <location>
        <begin position="732"/>
        <end position="763"/>
    </location>
</feature>
<evidence type="ECO:0000313" key="15">
    <source>
        <dbReference type="EMBL" id="MXQ98209.1"/>
    </source>
</evidence>
<dbReference type="InterPro" id="IPR036028">
    <property type="entry name" value="SH3-like_dom_sf"/>
</dbReference>
<dbReference type="InterPro" id="IPR001452">
    <property type="entry name" value="SH3_domain"/>
</dbReference>
<keyword evidence="5" id="KW-0378">Hydrolase</keyword>
<accession>A0A6B0S6B4</accession>
<dbReference type="SUPFAM" id="SSF52540">
    <property type="entry name" value="P-loop containing nucleoside triphosphate hydrolases"/>
    <property type="match status" value="1"/>
</dbReference>
<feature type="transmembrane region" description="Helical" evidence="11">
    <location>
        <begin position="189"/>
        <end position="209"/>
    </location>
</feature>
<dbReference type="InterPro" id="IPR027417">
    <property type="entry name" value="P-loop_NTPase"/>
</dbReference>
<keyword evidence="3 9" id="KW-0728">SH3 domain</keyword>
<keyword evidence="16" id="KW-1185">Reference proteome</keyword>
<dbReference type="SUPFAM" id="SSF51695">
    <property type="entry name" value="PLC-like phosphodiesterases"/>
    <property type="match status" value="1"/>
</dbReference>
<evidence type="ECO:0000256" key="7">
    <source>
        <dbReference type="ARBA" id="ARBA00023136"/>
    </source>
</evidence>
<dbReference type="Gene3D" id="3.20.20.190">
    <property type="entry name" value="Phosphatidylinositol (PI) phosphodiesterase"/>
    <property type="match status" value="1"/>
</dbReference>
<dbReference type="GO" id="GO:0006629">
    <property type="term" value="P:lipid metabolic process"/>
    <property type="evidence" value="ECO:0007669"/>
    <property type="project" value="InterPro"/>
</dbReference>
<evidence type="ECO:0000259" key="12">
    <source>
        <dbReference type="PROSITE" id="PS50002"/>
    </source>
</evidence>
<evidence type="ECO:0000256" key="11">
    <source>
        <dbReference type="SAM" id="Phobius"/>
    </source>
</evidence>
<evidence type="ECO:0000256" key="5">
    <source>
        <dbReference type="ARBA" id="ARBA00022801"/>
    </source>
</evidence>
<keyword evidence="7 11" id="KW-0472">Membrane</keyword>
<dbReference type="FunFam" id="3.40.50.300:FF:001402">
    <property type="entry name" value="Discs, large homolog 3 (Drosophila)"/>
    <property type="match status" value="1"/>
</dbReference>
<comment type="subcellular location">
    <subcellularLocation>
        <location evidence="1">Membrane</location>
        <topology evidence="1">Multi-pass membrane protein</topology>
    </subcellularLocation>
</comment>
<dbReference type="PROSITE" id="PS50052">
    <property type="entry name" value="GUANYLATE_KINASE_2"/>
    <property type="match status" value="1"/>
</dbReference>
<dbReference type="InterPro" id="IPR017946">
    <property type="entry name" value="PLC-like_Pdiesterase_TIM-brl"/>
</dbReference>
<dbReference type="Pfam" id="PF00018">
    <property type="entry name" value="SH3_1"/>
    <property type="match status" value="1"/>
</dbReference>
<feature type="transmembrane region" description="Helical" evidence="11">
    <location>
        <begin position="122"/>
        <end position="142"/>
    </location>
</feature>
<feature type="domain" description="Guanylate kinase-like" evidence="13">
    <location>
        <begin position="779"/>
        <end position="954"/>
    </location>
</feature>
<evidence type="ECO:0000256" key="10">
    <source>
        <dbReference type="SAM" id="MobiDB-lite"/>
    </source>
</evidence>
<gene>
    <name evidence="15" type="ORF">E5288_WYG008156</name>
</gene>
<feature type="transmembrane region" description="Helical" evidence="11">
    <location>
        <begin position="162"/>
        <end position="182"/>
    </location>
</feature>
<dbReference type="PANTHER" id="PTHR23344:SF1">
    <property type="entry name" value="GLYCEROPHOSPHOINOSITOL INOSITOLPHOSPHODIESTERASE GDPD2"/>
    <property type="match status" value="1"/>
</dbReference>
<dbReference type="SUPFAM" id="SSF50044">
    <property type="entry name" value="SH3-domain"/>
    <property type="match status" value="1"/>
</dbReference>
<dbReference type="Pfam" id="PF13653">
    <property type="entry name" value="GDPD_2"/>
    <property type="match status" value="1"/>
</dbReference>
<dbReference type="PROSITE" id="PS00856">
    <property type="entry name" value="GUANYLATE_KINASE_1"/>
    <property type="match status" value="1"/>
</dbReference>
<reference evidence="15" key="1">
    <citation type="submission" date="2019-10" db="EMBL/GenBank/DDBJ databases">
        <title>The sequence and de novo assembly of the wild yak genome.</title>
        <authorList>
            <person name="Liu Y."/>
        </authorList>
    </citation>
    <scope>NUCLEOTIDE SEQUENCE [LARGE SCALE GENOMIC DNA]</scope>
    <source>
        <strain evidence="15">WY2019</strain>
    </source>
</reference>
<comment type="caution">
    <text evidence="15">The sequence shown here is derived from an EMBL/GenBank/DDBJ whole genome shotgun (WGS) entry which is preliminary data.</text>
</comment>
<dbReference type="Pfam" id="PF00625">
    <property type="entry name" value="Guanylate_kin"/>
    <property type="match status" value="1"/>
</dbReference>
<evidence type="ECO:0000256" key="1">
    <source>
        <dbReference type="ARBA" id="ARBA00004141"/>
    </source>
</evidence>
<dbReference type="GO" id="GO:0008889">
    <property type="term" value="F:glycerophosphodiester phosphodiesterase activity"/>
    <property type="evidence" value="ECO:0007669"/>
    <property type="project" value="TreeGrafter"/>
</dbReference>
<evidence type="ECO:0000256" key="6">
    <source>
        <dbReference type="ARBA" id="ARBA00022989"/>
    </source>
</evidence>
<dbReference type="PROSITE" id="PS51704">
    <property type="entry name" value="GP_PDE"/>
    <property type="match status" value="1"/>
</dbReference>
<protein>
    <submittedName>
        <fullName evidence="15">Uncharacterized protein</fullName>
    </submittedName>
</protein>
<evidence type="ECO:0000256" key="4">
    <source>
        <dbReference type="ARBA" id="ARBA00022692"/>
    </source>
</evidence>
<keyword evidence="4 11" id="KW-0812">Transmembrane</keyword>
<name>A0A6B0S6B4_9CETA</name>
<dbReference type="Proteomes" id="UP000322234">
    <property type="component" value="Unassembled WGS sequence"/>
</dbReference>
<dbReference type="InterPro" id="IPR008145">
    <property type="entry name" value="GK/Ca_channel_bsu"/>
</dbReference>
<keyword evidence="6 11" id="KW-1133">Transmembrane helix</keyword>
<dbReference type="CDD" id="cd12029">
    <property type="entry name" value="SH3_DLG3"/>
    <property type="match status" value="1"/>
</dbReference>
<dbReference type="PANTHER" id="PTHR23344">
    <property type="entry name" value="GLYCEROPHOSPHORYL DIESTER PHOSPHODIESTERASE"/>
    <property type="match status" value="1"/>
</dbReference>
<dbReference type="CDD" id="cd00071">
    <property type="entry name" value="GMPK"/>
    <property type="match status" value="1"/>
</dbReference>
<comment type="similarity">
    <text evidence="2">Belongs to the glycerophosphoryl diester phosphodiesterase family.</text>
</comment>
<feature type="compositionally biased region" description="Low complexity" evidence="10">
    <location>
        <begin position="749"/>
        <end position="758"/>
    </location>
</feature>
<evidence type="ECO:0000313" key="16">
    <source>
        <dbReference type="Proteomes" id="UP000322234"/>
    </source>
</evidence>
<evidence type="ECO:0000256" key="8">
    <source>
        <dbReference type="ARBA" id="ARBA00023180"/>
    </source>
</evidence>
<dbReference type="Gene3D" id="3.40.50.300">
    <property type="entry name" value="P-loop containing nucleotide triphosphate hydrolases"/>
    <property type="match status" value="1"/>
</dbReference>
<dbReference type="Pfam" id="PF03009">
    <property type="entry name" value="GDPD"/>
    <property type="match status" value="1"/>
</dbReference>
<evidence type="ECO:0000259" key="13">
    <source>
        <dbReference type="PROSITE" id="PS50052"/>
    </source>
</evidence>
<evidence type="ECO:0000259" key="14">
    <source>
        <dbReference type="PROSITE" id="PS51704"/>
    </source>
</evidence>
<dbReference type="FunFam" id="2.30.30.40:FF:000027">
    <property type="entry name" value="Disks large homolog 3 isoform 1"/>
    <property type="match status" value="1"/>
</dbReference>
<keyword evidence="8" id="KW-0325">Glycoprotein</keyword>
<organism evidence="15 16">
    <name type="scientific">Bos mutus</name>
    <name type="common">wild yak</name>
    <dbReference type="NCBI Taxonomy" id="72004"/>
    <lineage>
        <taxon>Eukaryota</taxon>
        <taxon>Metazoa</taxon>
        <taxon>Chordata</taxon>
        <taxon>Craniata</taxon>
        <taxon>Vertebrata</taxon>
        <taxon>Euteleostomi</taxon>
        <taxon>Mammalia</taxon>
        <taxon>Eutheria</taxon>
        <taxon>Laurasiatheria</taxon>
        <taxon>Artiodactyla</taxon>
        <taxon>Ruminantia</taxon>
        <taxon>Pecora</taxon>
        <taxon>Bovidae</taxon>
        <taxon>Bovinae</taxon>
        <taxon>Bos</taxon>
    </lineage>
</organism>
<evidence type="ECO:0000256" key="9">
    <source>
        <dbReference type="PROSITE-ProRule" id="PRU00192"/>
    </source>
</evidence>
<feature type="transmembrane region" description="Helical" evidence="11">
    <location>
        <begin position="38"/>
        <end position="62"/>
    </location>
</feature>
<dbReference type="Gene3D" id="3.30.63.10">
    <property type="entry name" value="Guanylate Kinase phosphate binding domain"/>
    <property type="match status" value="1"/>
</dbReference>
<dbReference type="AlphaFoldDB" id="A0A6B0S6B4"/>
<feature type="domain" description="SH3" evidence="12">
    <location>
        <begin position="621"/>
        <end position="691"/>
    </location>
</feature>
<evidence type="ECO:0000256" key="3">
    <source>
        <dbReference type="ARBA" id="ARBA00022443"/>
    </source>
</evidence>
<dbReference type="FunFam" id="3.30.63.10:FF:000001">
    <property type="entry name" value="Disks large homolog 1 isoform 2"/>
    <property type="match status" value="1"/>
</dbReference>
<feature type="domain" description="GP-PDE" evidence="14">
    <location>
        <begin position="224"/>
        <end position="479"/>
    </location>
</feature>
<dbReference type="SMART" id="SM00326">
    <property type="entry name" value="SH3"/>
    <property type="match status" value="1"/>
</dbReference>
<dbReference type="Gene3D" id="2.30.30.40">
    <property type="entry name" value="SH3 Domains"/>
    <property type="match status" value="2"/>
</dbReference>
<dbReference type="InterPro" id="IPR035763">
    <property type="entry name" value="DLG3_SH3"/>
</dbReference>
<dbReference type="EMBL" id="VBQZ03000224">
    <property type="protein sequence ID" value="MXQ98209.1"/>
    <property type="molecule type" value="Genomic_DNA"/>
</dbReference>
<evidence type="ECO:0000256" key="2">
    <source>
        <dbReference type="ARBA" id="ARBA00007277"/>
    </source>
</evidence>
<feature type="compositionally biased region" description="Polar residues" evidence="10">
    <location>
        <begin position="737"/>
        <end position="748"/>
    </location>
</feature>
<dbReference type="InterPro" id="IPR030395">
    <property type="entry name" value="GP_PDE_dom"/>
</dbReference>
<dbReference type="InterPro" id="IPR020590">
    <property type="entry name" value="Guanylate_kinase_CS"/>
</dbReference>
<dbReference type="PROSITE" id="PS50002">
    <property type="entry name" value="SH3"/>
    <property type="match status" value="1"/>
</dbReference>
<feature type="transmembrane region" description="Helical" evidence="11">
    <location>
        <begin position="82"/>
        <end position="110"/>
    </location>
</feature>
<proteinExistence type="inferred from homology"/>
<sequence length="969" mass="110906">MAESPGCCSVWARCFHCLYSCHWKKCPRDRMQTNKCECVWFGLLFLTFLLSLGWLYVVLILLNDLHNFNEFLFQRWGHWMDWSPAFLLVISLLVTYASLLLLLALLLWLYGQPLCLHTIHKVLLLLIIFLVAAGLVGLEVQWQEEWHSLRLSLQATAPFLHIGAAAGITLLAWPVADTFYHIHRRGPKILLLLLYFGATLGIYLAPLFISSACIMEPKDLPHKPKLIGHRGAPMLAPENTLMSLRKTAECGAIVFETDVMVSSDGIPFLMHDERLTRTTDVASVFPDRVNSHSSDFSWAELKRLNAGAWFLQRQPFWGAKQLSGHDREDAESQTVPSLEEILKEAEGLNLSIIFDLRCPPENHTYHDSFVNQTLETVLSSGVPQTMVLWLPDEDRAYVQERAPQMRQIYGHLEGHGTESPQFLNLPYQDLPLLDIKALHHDNVSVNLFVVNKPWLFSLLWCAGVDSVTTNDCQLLQQMRYPVWLIPARTYLIIWIITNCVSLLLLLWTFLLQQSRCLAFLPLPLPLPDSETTQKLPLILSHSTSNQMSKFLSSGASIFLDSCLSFYPQLPPHYVKPLKSLSVLVEQVLEYSRFESKIHDLREQMMNSSMSSGSGSLRTSEKRSLYVRALFDYDRTRDSCLPSQGLSFSYGDILHVINASDDEWWQARLVTPHGESEQIGVIPSKKRVEKKERARLKTVKFHARTGMIESNRSIKTKRKKSFRLSRKFPFYKSKENMAQESSGQEQGVTSNTSDSESSSKGQEDAILSYEPVTRQEIHYARPVIILGPMKDRVNDDLISEFPHKFGSCVPHTTRPRRDNEVDGQDYHFVVSREQMEKDIQDNKFIEAGQFNDNLYGTSIQSVRAVAERGKHCILDVSGNAIKRLQQSQLYPIAIFIKPKSIEALMEMNRRQTYEQANKIYDKAMKLEQEFGEYFTAIVQGDSLEEIYNKIKQIIEDQSGHYIWVPSPEKL</sequence>
<dbReference type="SMART" id="SM00072">
    <property type="entry name" value="GuKc"/>
    <property type="match status" value="1"/>
</dbReference>
<dbReference type="FunFam" id="2.30.30.40:FF:000008">
    <property type="entry name" value="Disks large homolog 1 isoform 2"/>
    <property type="match status" value="1"/>
</dbReference>
<dbReference type="InterPro" id="IPR008144">
    <property type="entry name" value="Guanylate_kin-like_dom"/>
</dbReference>
<dbReference type="GO" id="GO:0005886">
    <property type="term" value="C:plasma membrane"/>
    <property type="evidence" value="ECO:0007669"/>
    <property type="project" value="TreeGrafter"/>
</dbReference>